<evidence type="ECO:0000256" key="6">
    <source>
        <dbReference type="ARBA" id="ARBA00022989"/>
    </source>
</evidence>
<gene>
    <name evidence="9" type="ORF">SAMN06265379_101123</name>
</gene>
<keyword evidence="6 8" id="KW-1133">Transmembrane helix</keyword>
<keyword evidence="10" id="KW-1185">Reference proteome</keyword>
<feature type="transmembrane region" description="Helical" evidence="8">
    <location>
        <begin position="190"/>
        <end position="208"/>
    </location>
</feature>
<comment type="subcellular location">
    <subcellularLocation>
        <location evidence="1 8">Cell membrane</location>
        <topology evidence="1 8">Multi-pass membrane protein</topology>
    </subcellularLocation>
</comment>
<evidence type="ECO:0000256" key="4">
    <source>
        <dbReference type="ARBA" id="ARBA00022475"/>
    </source>
</evidence>
<feature type="transmembrane region" description="Helical" evidence="8">
    <location>
        <begin position="124"/>
        <end position="144"/>
    </location>
</feature>
<feature type="transmembrane region" description="Helical" evidence="8">
    <location>
        <begin position="164"/>
        <end position="183"/>
    </location>
</feature>
<comment type="similarity">
    <text evidence="2 8">Belongs to the 4-toluene sulfonate uptake permease (TSUP) (TC 2.A.102) family.</text>
</comment>
<name>A0A521AG56_SACCC</name>
<evidence type="ECO:0000256" key="7">
    <source>
        <dbReference type="ARBA" id="ARBA00023136"/>
    </source>
</evidence>
<evidence type="ECO:0000256" key="3">
    <source>
        <dbReference type="ARBA" id="ARBA00022448"/>
    </source>
</evidence>
<feature type="transmembrane region" description="Helical" evidence="8">
    <location>
        <begin position="214"/>
        <end position="237"/>
    </location>
</feature>
<dbReference type="Proteomes" id="UP000319040">
    <property type="component" value="Unassembled WGS sequence"/>
</dbReference>
<dbReference type="OrthoDB" id="7843147at2"/>
<keyword evidence="3" id="KW-0813">Transport</keyword>
<reference evidence="9 10" key="1">
    <citation type="submission" date="2017-05" db="EMBL/GenBank/DDBJ databases">
        <authorList>
            <person name="Varghese N."/>
            <person name="Submissions S."/>
        </authorList>
    </citation>
    <scope>NUCLEOTIDE SEQUENCE [LARGE SCALE GENOMIC DNA]</scope>
    <source>
        <strain evidence="9 10">DSM 27040</strain>
    </source>
</reference>
<feature type="transmembrane region" description="Helical" evidence="8">
    <location>
        <begin position="34"/>
        <end position="58"/>
    </location>
</feature>
<evidence type="ECO:0000256" key="1">
    <source>
        <dbReference type="ARBA" id="ARBA00004651"/>
    </source>
</evidence>
<dbReference type="Pfam" id="PF01925">
    <property type="entry name" value="TauE"/>
    <property type="match status" value="1"/>
</dbReference>
<dbReference type="InterPro" id="IPR052017">
    <property type="entry name" value="TSUP"/>
</dbReference>
<dbReference type="PANTHER" id="PTHR30269:SF37">
    <property type="entry name" value="MEMBRANE TRANSPORTER PROTEIN"/>
    <property type="match status" value="1"/>
</dbReference>
<keyword evidence="4 8" id="KW-1003">Cell membrane</keyword>
<evidence type="ECO:0000313" key="10">
    <source>
        <dbReference type="Proteomes" id="UP000319040"/>
    </source>
</evidence>
<dbReference type="EMBL" id="FXTB01000001">
    <property type="protein sequence ID" value="SMO33771.1"/>
    <property type="molecule type" value="Genomic_DNA"/>
</dbReference>
<evidence type="ECO:0000256" key="5">
    <source>
        <dbReference type="ARBA" id="ARBA00022692"/>
    </source>
</evidence>
<feature type="transmembrane region" description="Helical" evidence="8">
    <location>
        <begin position="70"/>
        <end position="91"/>
    </location>
</feature>
<organism evidence="9 10">
    <name type="scientific">Saccharicrinis carchari</name>
    <dbReference type="NCBI Taxonomy" id="1168039"/>
    <lineage>
        <taxon>Bacteria</taxon>
        <taxon>Pseudomonadati</taxon>
        <taxon>Bacteroidota</taxon>
        <taxon>Bacteroidia</taxon>
        <taxon>Marinilabiliales</taxon>
        <taxon>Marinilabiliaceae</taxon>
        <taxon>Saccharicrinis</taxon>
    </lineage>
</organism>
<sequence length="240" mass="26342">MELFWILLIVSVASLIKGITGFGFALVALPPLLIWYTPVQIIPVLLLCNLLSSVIIVLQKKDQALVKPEYKTLIIWGGLFSLMGAALLKYIPENIMIRAISVVFIVLTLLSIFSFKRTVRISKLTYKISGGLIGFLTGAVSVSGPPLALLLNLTKVSNREFREIFSWFNIVTSVVAIAGYLGMGLLTHETIKTVVLFAPILYMGSFIGKRINSFIPGIIFRNATLAITLVSCIVLLIRTA</sequence>
<dbReference type="InterPro" id="IPR002781">
    <property type="entry name" value="TM_pro_TauE-like"/>
</dbReference>
<feature type="transmembrane region" description="Helical" evidence="8">
    <location>
        <begin position="97"/>
        <end position="115"/>
    </location>
</feature>
<dbReference type="GO" id="GO:0005886">
    <property type="term" value="C:plasma membrane"/>
    <property type="evidence" value="ECO:0007669"/>
    <property type="project" value="UniProtKB-SubCell"/>
</dbReference>
<accession>A0A521AG56</accession>
<dbReference type="AlphaFoldDB" id="A0A521AG56"/>
<keyword evidence="7 8" id="KW-0472">Membrane</keyword>
<dbReference type="RefSeq" id="WP_142531541.1">
    <property type="nucleotide sequence ID" value="NZ_FXTB01000001.1"/>
</dbReference>
<evidence type="ECO:0000256" key="2">
    <source>
        <dbReference type="ARBA" id="ARBA00009142"/>
    </source>
</evidence>
<proteinExistence type="inferred from homology"/>
<protein>
    <recommendedName>
        <fullName evidence="8">Probable membrane transporter protein</fullName>
    </recommendedName>
</protein>
<dbReference type="PANTHER" id="PTHR30269">
    <property type="entry name" value="TRANSMEMBRANE PROTEIN YFCA"/>
    <property type="match status" value="1"/>
</dbReference>
<evidence type="ECO:0000313" key="9">
    <source>
        <dbReference type="EMBL" id="SMO33771.1"/>
    </source>
</evidence>
<evidence type="ECO:0000256" key="8">
    <source>
        <dbReference type="RuleBase" id="RU363041"/>
    </source>
</evidence>
<keyword evidence="5 8" id="KW-0812">Transmembrane</keyword>